<evidence type="ECO:0000313" key="4">
    <source>
        <dbReference type="EMBL" id="TCT08575.1"/>
    </source>
</evidence>
<feature type="active site" description="Nucleophile" evidence="2">
    <location>
        <position position="13"/>
    </location>
</feature>
<keyword evidence="1 4" id="KW-0413">Isomerase</keyword>
<dbReference type="OrthoDB" id="8560325at2"/>
<comment type="similarity">
    <text evidence="1">Belongs to the GST superfamily. NadH family.</text>
</comment>
<dbReference type="Pfam" id="PF01323">
    <property type="entry name" value="DSBA"/>
    <property type="match status" value="1"/>
</dbReference>
<dbReference type="GO" id="GO:0006749">
    <property type="term" value="P:glutathione metabolic process"/>
    <property type="evidence" value="ECO:0007669"/>
    <property type="project" value="TreeGrafter"/>
</dbReference>
<dbReference type="GO" id="GO:0004602">
    <property type="term" value="F:glutathione peroxidase activity"/>
    <property type="evidence" value="ECO:0007669"/>
    <property type="project" value="TreeGrafter"/>
</dbReference>
<dbReference type="PIRSF" id="PIRSF006386">
    <property type="entry name" value="HCCAis_GSTk"/>
    <property type="match status" value="1"/>
</dbReference>
<evidence type="ECO:0000313" key="5">
    <source>
        <dbReference type="Proteomes" id="UP000295525"/>
    </source>
</evidence>
<dbReference type="GO" id="GO:0004364">
    <property type="term" value="F:glutathione transferase activity"/>
    <property type="evidence" value="ECO:0007669"/>
    <property type="project" value="TreeGrafter"/>
</dbReference>
<organism evidence="4 5">
    <name type="scientific">Paralcaligenes ureilyticus</name>
    <dbReference type="NCBI Taxonomy" id="627131"/>
    <lineage>
        <taxon>Bacteria</taxon>
        <taxon>Pseudomonadati</taxon>
        <taxon>Pseudomonadota</taxon>
        <taxon>Betaproteobacteria</taxon>
        <taxon>Burkholderiales</taxon>
        <taxon>Alcaligenaceae</taxon>
        <taxon>Paralcaligenes</taxon>
    </lineage>
</organism>
<evidence type="ECO:0000256" key="2">
    <source>
        <dbReference type="PIRSR" id="PIRSR006386-1"/>
    </source>
</evidence>
<dbReference type="EMBL" id="SMAJ01000005">
    <property type="protein sequence ID" value="TCT08575.1"/>
    <property type="molecule type" value="Genomic_DNA"/>
</dbReference>
<sequence>MKTPFDFYFDFSSPYAYCASTRIDDLAAEFGRTVRWHPILLGPVFKQMGVLPVAQVPIKGSYAMHDFARTAALFDIPYVQPAQFPISTVTAARSMVWIEKNLGEARARQFAHAAYRAYFAGQQDIGNVDVVLALANDIGIDTAELAAGIQQDQIKTALKEQIEAATARGVFGAPFIFVDDEPFWGFDRFDYIRKWLQR</sequence>
<dbReference type="InterPro" id="IPR001853">
    <property type="entry name" value="DSBA-like_thioredoxin_dom"/>
</dbReference>
<dbReference type="InterPro" id="IPR036249">
    <property type="entry name" value="Thioredoxin-like_sf"/>
</dbReference>
<evidence type="ECO:0000256" key="1">
    <source>
        <dbReference type="PIRNR" id="PIRNR006386"/>
    </source>
</evidence>
<dbReference type="SUPFAM" id="SSF52833">
    <property type="entry name" value="Thioredoxin-like"/>
    <property type="match status" value="1"/>
</dbReference>
<accession>A0A4R3MAW6</accession>
<comment type="caution">
    <text evidence="4">The sequence shown here is derived from an EMBL/GenBank/DDBJ whole genome shotgun (WGS) entry which is preliminary data.</text>
</comment>
<dbReference type="CDD" id="cd03022">
    <property type="entry name" value="DsbA_HCCA_Iso"/>
    <property type="match status" value="1"/>
</dbReference>
<dbReference type="PANTHER" id="PTHR42943:SF2">
    <property type="entry name" value="GLUTATHIONE S-TRANSFERASE KAPPA 1"/>
    <property type="match status" value="1"/>
</dbReference>
<dbReference type="InterPro" id="IPR044087">
    <property type="entry name" value="NahD-like"/>
</dbReference>
<dbReference type="GO" id="GO:1901170">
    <property type="term" value="P:naphthalene catabolic process"/>
    <property type="evidence" value="ECO:0007669"/>
    <property type="project" value="InterPro"/>
</dbReference>
<dbReference type="AlphaFoldDB" id="A0A4R3MAW6"/>
<dbReference type="RefSeq" id="WP_132581683.1">
    <property type="nucleotide sequence ID" value="NZ_SMAJ01000005.1"/>
</dbReference>
<protein>
    <recommendedName>
        <fullName evidence="1">2-hydroxychromene-2-carboxylate isomerase</fullName>
        <ecNumber evidence="1">5.99.1.4</ecNumber>
    </recommendedName>
</protein>
<comment type="catalytic activity">
    <reaction evidence="1">
        <text>2-hydroxychromene-2-carboxylate = (3E)-4-(2-hydroxyphenyl)-2-oxobut-3-enoate</text>
        <dbReference type="Rhea" id="RHEA:27401"/>
        <dbReference type="ChEBI" id="CHEBI:59350"/>
        <dbReference type="ChEBI" id="CHEBI:59353"/>
        <dbReference type="EC" id="5.99.1.4"/>
    </reaction>
</comment>
<name>A0A4R3MAW6_9BURK</name>
<reference evidence="4 5" key="1">
    <citation type="submission" date="2019-03" db="EMBL/GenBank/DDBJ databases">
        <title>Genomic Encyclopedia of Type Strains, Phase IV (KMG-IV): sequencing the most valuable type-strain genomes for metagenomic binning, comparative biology and taxonomic classification.</title>
        <authorList>
            <person name="Goeker M."/>
        </authorList>
    </citation>
    <scope>NUCLEOTIDE SEQUENCE [LARGE SCALE GENOMIC DNA]</scope>
    <source>
        <strain evidence="4 5">DSM 24591</strain>
    </source>
</reference>
<dbReference type="EC" id="5.99.1.4" evidence="1"/>
<dbReference type="PANTHER" id="PTHR42943">
    <property type="entry name" value="GLUTATHIONE S-TRANSFERASE KAPPA"/>
    <property type="match status" value="1"/>
</dbReference>
<dbReference type="GO" id="GO:0018845">
    <property type="term" value="F:2-hydroxychromene-2-carboxylate isomerase activity"/>
    <property type="evidence" value="ECO:0007669"/>
    <property type="project" value="UniProtKB-UniRule"/>
</dbReference>
<feature type="domain" description="DSBA-like thioredoxin" evidence="3">
    <location>
        <begin position="6"/>
        <end position="196"/>
    </location>
</feature>
<gene>
    <name evidence="4" type="ORF">EDC26_105126</name>
</gene>
<dbReference type="InterPro" id="IPR051924">
    <property type="entry name" value="GST_Kappa/NadH"/>
</dbReference>
<dbReference type="InterPro" id="IPR014440">
    <property type="entry name" value="HCCAis_GSTk"/>
</dbReference>
<keyword evidence="5" id="KW-1185">Reference proteome</keyword>
<dbReference type="Proteomes" id="UP000295525">
    <property type="component" value="Unassembled WGS sequence"/>
</dbReference>
<evidence type="ECO:0000259" key="3">
    <source>
        <dbReference type="Pfam" id="PF01323"/>
    </source>
</evidence>
<dbReference type="Gene3D" id="3.40.30.10">
    <property type="entry name" value="Glutaredoxin"/>
    <property type="match status" value="1"/>
</dbReference>
<proteinExistence type="inferred from homology"/>